<dbReference type="Proteomes" id="UP000076720">
    <property type="component" value="Chromosome"/>
</dbReference>
<dbReference type="RefSeq" id="WP_063483619.1">
    <property type="nucleotide sequence ID" value="NZ_CP012949.1"/>
</dbReference>
<gene>
    <name evidence="1" type="ORF">SAM40697_5649</name>
</gene>
<organism evidence="1 2">
    <name type="scientific">Streptomyces ambofaciens</name>
    <dbReference type="NCBI Taxonomy" id="1889"/>
    <lineage>
        <taxon>Bacteria</taxon>
        <taxon>Bacillati</taxon>
        <taxon>Actinomycetota</taxon>
        <taxon>Actinomycetes</taxon>
        <taxon>Kitasatosporales</taxon>
        <taxon>Streptomycetaceae</taxon>
        <taxon>Streptomyces</taxon>
    </lineage>
</organism>
<evidence type="ECO:0000313" key="1">
    <source>
        <dbReference type="EMBL" id="ANB09605.1"/>
    </source>
</evidence>
<proteinExistence type="predicted"/>
<protein>
    <submittedName>
        <fullName evidence="1">Uncharacterized protein</fullName>
    </submittedName>
</protein>
<sequence length="66" mass="7108">MSYSPSSRRIIRQAARRTPLLGVRRTADAVTEALELGGAVGTEGHVVFACLLLNLEVRGDELELDG</sequence>
<accession>A0ABN4PHL8</accession>
<reference evidence="1 2" key="2">
    <citation type="journal article" date="2016" name="Genome Announc.">
        <title>Complete Genome Sequence of Streptomyces ambofaciens DSM 40697, a Paradigm for Genome Plasticity Studies.</title>
        <authorList>
            <person name="Thibessard A."/>
            <person name="Leblond P."/>
        </authorList>
    </citation>
    <scope>NUCLEOTIDE SEQUENCE [LARGE SCALE GENOMIC DNA]</scope>
    <source>
        <strain evidence="1 2">DSM 40697</strain>
    </source>
</reference>
<dbReference type="EMBL" id="CP012949">
    <property type="protein sequence ID" value="ANB09605.1"/>
    <property type="molecule type" value="Genomic_DNA"/>
</dbReference>
<reference evidence="2" key="1">
    <citation type="submission" date="2015-10" db="EMBL/GenBank/DDBJ databases">
        <title>Complete genome sequence of Streptomyces ambofaciens DSM 40697.</title>
        <authorList>
            <person name="Thibessard A."/>
            <person name="Leblond P."/>
        </authorList>
    </citation>
    <scope>NUCLEOTIDE SEQUENCE [LARGE SCALE GENOMIC DNA]</scope>
    <source>
        <strain evidence="2">DSM 40697</strain>
    </source>
</reference>
<keyword evidence="2" id="KW-1185">Reference proteome</keyword>
<evidence type="ECO:0000313" key="2">
    <source>
        <dbReference type="Proteomes" id="UP000076720"/>
    </source>
</evidence>
<name>A0ABN4PHL8_STRAM</name>